<feature type="domain" description="DUF58" evidence="1">
    <location>
        <begin position="59"/>
        <end position="239"/>
    </location>
</feature>
<dbReference type="Pfam" id="PF01882">
    <property type="entry name" value="DUF58"/>
    <property type="match status" value="1"/>
</dbReference>
<evidence type="ECO:0000313" key="2">
    <source>
        <dbReference type="EMBL" id="SVD83923.1"/>
    </source>
</evidence>
<dbReference type="InterPro" id="IPR002881">
    <property type="entry name" value="DUF58"/>
</dbReference>
<organism evidence="2">
    <name type="scientific">marine metagenome</name>
    <dbReference type="NCBI Taxonomy" id="408172"/>
    <lineage>
        <taxon>unclassified sequences</taxon>
        <taxon>metagenomes</taxon>
        <taxon>ecological metagenomes</taxon>
    </lineage>
</organism>
<reference evidence="2" key="1">
    <citation type="submission" date="2018-05" db="EMBL/GenBank/DDBJ databases">
        <authorList>
            <person name="Lanie J.A."/>
            <person name="Ng W.-L."/>
            <person name="Kazmierczak K.M."/>
            <person name="Andrzejewski T.M."/>
            <person name="Davidsen T.M."/>
            <person name="Wayne K.J."/>
            <person name="Tettelin H."/>
            <person name="Glass J.I."/>
            <person name="Rusch D."/>
            <person name="Podicherti R."/>
            <person name="Tsui H.-C.T."/>
            <person name="Winkler M.E."/>
        </authorList>
    </citation>
    <scope>NUCLEOTIDE SEQUENCE</scope>
</reference>
<sequence length="239" mass="26980">VPAHNSKDLSLGPYTHVKDLIDLRYEAGKVDLMSLAKASNPLSGQLRSKFQGRGIDFSEVRVYQPGDDVRTIDWRVTARTQVAHTKLFQEEKERPVLIVVDQSAHMFFGSRRRFKSVAAARIAALLAWSGLEQGDRIGGIVFSDEEHREIRPRRSRHSVLRLIHEIDQFNHQLEVSSPAVSTDALAQALTNARRVCKHGSSIILISDFTRMNDQALLYLQQLARYNDVIGIVISDPLEQ</sequence>
<accession>A0A382YKY5</accession>
<dbReference type="InterPro" id="IPR036465">
    <property type="entry name" value="vWFA_dom_sf"/>
</dbReference>
<dbReference type="SUPFAM" id="SSF53300">
    <property type="entry name" value="vWA-like"/>
    <property type="match status" value="1"/>
</dbReference>
<name>A0A382YKY5_9ZZZZ</name>
<feature type="non-terminal residue" evidence="2">
    <location>
        <position position="1"/>
    </location>
</feature>
<protein>
    <recommendedName>
        <fullName evidence="1">DUF58 domain-containing protein</fullName>
    </recommendedName>
</protein>
<gene>
    <name evidence="2" type="ORF">METZ01_LOCUS436777</name>
</gene>
<dbReference type="EMBL" id="UINC01176684">
    <property type="protein sequence ID" value="SVD83923.1"/>
    <property type="molecule type" value="Genomic_DNA"/>
</dbReference>
<dbReference type="PANTHER" id="PTHR33608:SF12">
    <property type="entry name" value="DUF58 DOMAIN-CONTAINING PROTEIN"/>
    <property type="match status" value="1"/>
</dbReference>
<dbReference type="Gene3D" id="3.40.50.410">
    <property type="entry name" value="von Willebrand factor, type A domain"/>
    <property type="match status" value="1"/>
</dbReference>
<feature type="non-terminal residue" evidence="2">
    <location>
        <position position="239"/>
    </location>
</feature>
<dbReference type="PANTHER" id="PTHR33608">
    <property type="entry name" value="BLL2464 PROTEIN"/>
    <property type="match status" value="1"/>
</dbReference>
<dbReference type="AlphaFoldDB" id="A0A382YKY5"/>
<evidence type="ECO:0000259" key="1">
    <source>
        <dbReference type="Pfam" id="PF01882"/>
    </source>
</evidence>
<proteinExistence type="predicted"/>